<organism evidence="6">
    <name type="scientific">Auxenochlorella protothecoides</name>
    <name type="common">Green microalga</name>
    <name type="synonym">Chlorella protothecoides</name>
    <dbReference type="NCBI Taxonomy" id="3075"/>
    <lineage>
        <taxon>Eukaryota</taxon>
        <taxon>Viridiplantae</taxon>
        <taxon>Chlorophyta</taxon>
        <taxon>core chlorophytes</taxon>
        <taxon>Trebouxiophyceae</taxon>
        <taxon>Chlorellales</taxon>
        <taxon>Chlorellaceae</taxon>
        <taxon>Auxenochlorella</taxon>
    </lineage>
</organism>
<evidence type="ECO:0000313" key="6">
    <source>
        <dbReference type="EMBL" id="JAT70648.1"/>
    </source>
</evidence>
<evidence type="ECO:0000256" key="1">
    <source>
        <dbReference type="ARBA" id="ARBA00026139"/>
    </source>
</evidence>
<dbReference type="GO" id="GO:0003887">
    <property type="term" value="F:DNA-directed DNA polymerase activity"/>
    <property type="evidence" value="ECO:0007669"/>
    <property type="project" value="UniProtKB-EC"/>
</dbReference>
<dbReference type="GO" id="GO:0006264">
    <property type="term" value="P:mitochondrial DNA replication"/>
    <property type="evidence" value="ECO:0007669"/>
    <property type="project" value="TreeGrafter"/>
</dbReference>
<dbReference type="GO" id="GO:0009411">
    <property type="term" value="P:response to UV"/>
    <property type="evidence" value="ECO:0007669"/>
    <property type="project" value="TreeGrafter"/>
</dbReference>
<feature type="compositionally biased region" description="Pro residues" evidence="5">
    <location>
        <begin position="460"/>
        <end position="469"/>
    </location>
</feature>
<sequence length="622" mass="67149">MDTHKRRVGQSSLLSAVLAAGPELQRVKLARASGISLPDPASRRDAAHGDAALCMQDDPSKALQQGAPGSTLCLPATSFYAKSKLDAVEERILRFLTRVHVRHKQPEAVEAEIWHVFPTQQAAIDCADGLNVQRGSPLERTRVWSMETSGDGKRRFLVSTVTNFYRRYSDMLPHHRHYYEIIREGQPCHIYFDLEFSRALNPDKDGPAAIQSLLEALSCLLQEELGMSLDIADVVELDSSTPSKFSRHLILRIPGHAFASNAHVGALVRQLCARARERGPDGPLAIVADSPHLNGGLPLLVDEAVYSRNRAFRLLLSSKAGKEATLQCSGRYGGSQLTAQELFMASLICVDDPNVTLLTWQADELDDGGQSNRTSSHPGSGRHGSRASTTGNLRMHHGPCPFPELAAFITAVCSQVQCLSAGQCLPRTSGVGGTAASHAEHRRCRLHRTPVHDSGHLVLPPQPPSPSKPTPSTMHINSQDGAWPRAGIRSWAMQEDASLVLYNIRGCRYCGNLGREHRSNGVFYVVDLQGGGWTQRCYDPACRGYRSPVTALPEAVLATCQARAHGLGSGGAGPSPAWGACDLSDAELIQAVDRYEALHGGTVAKPDDQAAGGPSLSPAPRD</sequence>
<dbReference type="GO" id="GO:0005634">
    <property type="term" value="C:nucleus"/>
    <property type="evidence" value="ECO:0007669"/>
    <property type="project" value="TreeGrafter"/>
</dbReference>
<dbReference type="GO" id="GO:0003682">
    <property type="term" value="F:chromatin binding"/>
    <property type="evidence" value="ECO:0007669"/>
    <property type="project" value="TreeGrafter"/>
</dbReference>
<feature type="region of interest" description="Disordered" evidence="5">
    <location>
        <begin position="365"/>
        <end position="392"/>
    </location>
</feature>
<evidence type="ECO:0000256" key="4">
    <source>
        <dbReference type="ARBA" id="ARBA00047303"/>
    </source>
</evidence>
<dbReference type="PANTHER" id="PTHR31399">
    <property type="entry name" value="DNA-DIRECTED PRIMASE / POLYMERASE PROTEIN"/>
    <property type="match status" value="1"/>
</dbReference>
<dbReference type="GO" id="GO:0031297">
    <property type="term" value="P:replication fork processing"/>
    <property type="evidence" value="ECO:0007669"/>
    <property type="project" value="TreeGrafter"/>
</dbReference>
<protein>
    <recommendedName>
        <fullName evidence="1">DNA-directed primase/polymerase protein</fullName>
        <ecNumber evidence="3">2.7.7.102</ecNumber>
    </recommendedName>
</protein>
<evidence type="ECO:0000256" key="3">
    <source>
        <dbReference type="ARBA" id="ARBA00044768"/>
    </source>
</evidence>
<accession>A0A1D1ZUK7</accession>
<dbReference type="GO" id="GO:0005759">
    <property type="term" value="C:mitochondrial matrix"/>
    <property type="evidence" value="ECO:0007669"/>
    <property type="project" value="TreeGrafter"/>
</dbReference>
<dbReference type="EC" id="2.7.7.102" evidence="3"/>
<dbReference type="InterPro" id="IPR044917">
    <property type="entry name" value="PRIMPOL"/>
</dbReference>
<comment type="catalytic activity">
    <reaction evidence="2">
        <text>ssDNA + n NTP = ssDNA/pppN(pN)n-1 hybrid + (n-1) diphosphate.</text>
        <dbReference type="EC" id="2.7.7.102"/>
    </reaction>
</comment>
<feature type="region of interest" description="Disordered" evidence="5">
    <location>
        <begin position="600"/>
        <end position="622"/>
    </location>
</feature>
<proteinExistence type="predicted"/>
<dbReference type="Pfam" id="PF03121">
    <property type="entry name" value="Herpes_UL52"/>
    <property type="match status" value="1"/>
</dbReference>
<reference evidence="6" key="1">
    <citation type="submission" date="2015-08" db="EMBL/GenBank/DDBJ databases">
        <authorList>
            <person name="Babu N.S."/>
            <person name="Beckwith C.J."/>
            <person name="Beseler K.G."/>
            <person name="Brison A."/>
            <person name="Carone J.V."/>
            <person name="Caskin T.P."/>
            <person name="Diamond M."/>
            <person name="Durham M.E."/>
            <person name="Foxe J.M."/>
            <person name="Go M."/>
            <person name="Henderson B.A."/>
            <person name="Jones I.B."/>
            <person name="McGettigan J.A."/>
            <person name="Micheletti S.J."/>
            <person name="Nasrallah M.E."/>
            <person name="Ortiz D."/>
            <person name="Piller C.R."/>
            <person name="Privatt S.R."/>
            <person name="Schneider S.L."/>
            <person name="Sharp S."/>
            <person name="Smith T.C."/>
            <person name="Stanton J.D."/>
            <person name="Ullery H.E."/>
            <person name="Wilson R.J."/>
            <person name="Serrano M.G."/>
            <person name="Buck G."/>
            <person name="Lee V."/>
            <person name="Wang Y."/>
            <person name="Carvalho R."/>
            <person name="Voegtly L."/>
            <person name="Shi R."/>
            <person name="Duckworth R."/>
            <person name="Johnson A."/>
            <person name="Loviza R."/>
            <person name="Walstead R."/>
            <person name="Shah Z."/>
            <person name="Kiflezghi M."/>
            <person name="Wade K."/>
            <person name="Ball S.L."/>
            <person name="Bradley K.W."/>
            <person name="Asai D.J."/>
            <person name="Bowman C.A."/>
            <person name="Russell D.A."/>
            <person name="Pope W.H."/>
            <person name="Jacobs-Sera D."/>
            <person name="Hendrix R.W."/>
            <person name="Hatfull G.F."/>
        </authorList>
    </citation>
    <scope>NUCLEOTIDE SEQUENCE</scope>
</reference>
<evidence type="ECO:0000256" key="5">
    <source>
        <dbReference type="SAM" id="MobiDB-lite"/>
    </source>
</evidence>
<dbReference type="GO" id="GO:0042276">
    <property type="term" value="P:error-prone translesion synthesis"/>
    <property type="evidence" value="ECO:0007669"/>
    <property type="project" value="InterPro"/>
</dbReference>
<name>A0A1D1ZUK7_AUXPR</name>
<comment type="catalytic activity">
    <reaction evidence="4">
        <text>DNA(n) + a 2'-deoxyribonucleoside 5'-triphosphate = DNA(n+1) + diphosphate</text>
        <dbReference type="Rhea" id="RHEA:22508"/>
        <dbReference type="Rhea" id="RHEA-COMP:17339"/>
        <dbReference type="Rhea" id="RHEA-COMP:17340"/>
        <dbReference type="ChEBI" id="CHEBI:33019"/>
        <dbReference type="ChEBI" id="CHEBI:61560"/>
        <dbReference type="ChEBI" id="CHEBI:173112"/>
        <dbReference type="EC" id="2.7.7.7"/>
    </reaction>
    <physiologicalReaction direction="left-to-right" evidence="4">
        <dbReference type="Rhea" id="RHEA:22509"/>
    </physiologicalReaction>
</comment>
<dbReference type="AlphaFoldDB" id="A0A1D1ZUK7"/>
<feature type="region of interest" description="Disordered" evidence="5">
    <location>
        <begin position="450"/>
        <end position="480"/>
    </location>
</feature>
<dbReference type="PANTHER" id="PTHR31399:SF0">
    <property type="entry name" value="DNA-DIRECTED PRIMASE_POLYMERASE PROTEIN"/>
    <property type="match status" value="1"/>
</dbReference>
<evidence type="ECO:0000256" key="2">
    <source>
        <dbReference type="ARBA" id="ARBA00044677"/>
    </source>
</evidence>
<dbReference type="EMBL" id="GDKF01007974">
    <property type="protein sequence ID" value="JAT70648.1"/>
    <property type="molecule type" value="Transcribed_RNA"/>
</dbReference>
<gene>
    <name evidence="6" type="ORF">g.28680</name>
</gene>